<keyword evidence="4" id="KW-1185">Reference proteome</keyword>
<evidence type="ECO:0000259" key="2">
    <source>
        <dbReference type="SMART" id="SM00014"/>
    </source>
</evidence>
<dbReference type="SUPFAM" id="SSF48317">
    <property type="entry name" value="Acid phosphatase/Vanadium-dependent haloperoxidase"/>
    <property type="match status" value="1"/>
</dbReference>
<feature type="transmembrane region" description="Helical" evidence="1">
    <location>
        <begin position="216"/>
        <end position="237"/>
    </location>
</feature>
<evidence type="ECO:0000313" key="4">
    <source>
        <dbReference type="Proteomes" id="UP000002588"/>
    </source>
</evidence>
<organism evidence="3 4">
    <name type="scientific">Azoarcus sp. (strain BH72)</name>
    <dbReference type="NCBI Taxonomy" id="418699"/>
    <lineage>
        <taxon>Bacteria</taxon>
        <taxon>Pseudomonadati</taxon>
        <taxon>Pseudomonadota</taxon>
        <taxon>Betaproteobacteria</taxon>
        <taxon>Rhodocyclales</taxon>
        <taxon>Zoogloeaceae</taxon>
        <taxon>Azoarcus</taxon>
    </lineage>
</organism>
<evidence type="ECO:0000256" key="1">
    <source>
        <dbReference type="SAM" id="Phobius"/>
    </source>
</evidence>
<feature type="domain" description="Phosphatidic acid phosphatase type 2/haloperoxidase" evidence="2">
    <location>
        <begin position="106"/>
        <end position="229"/>
    </location>
</feature>
<dbReference type="STRING" id="62928.azo2163"/>
<dbReference type="EMBL" id="AM406670">
    <property type="protein sequence ID" value="CAL94780.1"/>
    <property type="molecule type" value="Genomic_DNA"/>
</dbReference>
<feature type="transmembrane region" description="Helical" evidence="1">
    <location>
        <begin position="162"/>
        <end position="181"/>
    </location>
</feature>
<reference evidence="3 4" key="1">
    <citation type="journal article" date="2006" name="Nat. Biotechnol.">
        <title>Complete genome of the mutualistic, N2-fixing grass endophyte Azoarcus sp. strain BH72.</title>
        <authorList>
            <person name="Krause A."/>
            <person name="Ramakumar A."/>
            <person name="Bartels D."/>
            <person name="Battistoni F."/>
            <person name="Bekel T."/>
            <person name="Boch J."/>
            <person name="Boehm M."/>
            <person name="Friedrich F."/>
            <person name="Hurek T."/>
            <person name="Krause L."/>
            <person name="Linke B."/>
            <person name="McHardy A.C."/>
            <person name="Sarkar A."/>
            <person name="Schneiker S."/>
            <person name="Syed A.A."/>
            <person name="Thauer R."/>
            <person name="Vorhoelter F.-J."/>
            <person name="Weidner S."/>
            <person name="Puehler A."/>
            <person name="Reinhold-Hurek B."/>
            <person name="Kaiser O."/>
            <person name="Goesmann A."/>
        </authorList>
    </citation>
    <scope>NUCLEOTIDE SEQUENCE [LARGE SCALE GENOMIC DNA]</scope>
    <source>
        <strain evidence="3 4">BH72</strain>
    </source>
</reference>
<dbReference type="InterPro" id="IPR000326">
    <property type="entry name" value="PAP2/HPO"/>
</dbReference>
<dbReference type="Proteomes" id="UP000002588">
    <property type="component" value="Chromosome"/>
</dbReference>
<proteinExistence type="predicted"/>
<evidence type="ECO:0000313" key="3">
    <source>
        <dbReference type="EMBL" id="CAL94780.1"/>
    </source>
</evidence>
<accession>A1K7H5</accession>
<dbReference type="AlphaFoldDB" id="A1K7H5"/>
<name>A1K7H5_AZOSB</name>
<dbReference type="Pfam" id="PF01569">
    <property type="entry name" value="PAP2"/>
    <property type="match status" value="1"/>
</dbReference>
<feature type="transmembrane region" description="Helical" evidence="1">
    <location>
        <begin position="106"/>
        <end position="125"/>
    </location>
</feature>
<protein>
    <submittedName>
        <fullName evidence="3">Conserved hypothetical membrane protein</fullName>
    </submittedName>
</protein>
<dbReference type="InterPro" id="IPR036938">
    <property type="entry name" value="PAP2/HPO_sf"/>
</dbReference>
<feature type="transmembrane region" description="Helical" evidence="1">
    <location>
        <begin position="188"/>
        <end position="204"/>
    </location>
</feature>
<feature type="transmembrane region" description="Helical" evidence="1">
    <location>
        <begin position="75"/>
        <end position="94"/>
    </location>
</feature>
<dbReference type="OrthoDB" id="9813524at2"/>
<dbReference type="RefSeq" id="WP_011765894.1">
    <property type="nucleotide sequence ID" value="NC_008702.1"/>
</dbReference>
<dbReference type="CDD" id="cd03396">
    <property type="entry name" value="PAP2_like_6"/>
    <property type="match status" value="1"/>
</dbReference>
<dbReference type="HOGENOM" id="CLU_070327_1_0_4"/>
<keyword evidence="1" id="KW-1133">Transmembrane helix</keyword>
<feature type="transmembrane region" description="Helical" evidence="1">
    <location>
        <begin position="21"/>
        <end position="40"/>
    </location>
</feature>
<dbReference type="KEGG" id="azo:azo2163"/>
<dbReference type="Gene3D" id="1.20.144.10">
    <property type="entry name" value="Phosphatidic acid phosphatase type 2/haloperoxidase"/>
    <property type="match status" value="1"/>
</dbReference>
<dbReference type="eggNOG" id="COG3907">
    <property type="taxonomic scope" value="Bacteria"/>
</dbReference>
<sequence length="250" mass="26505">MSAPSCPGSAPSPASTRPVEPLTLIIMATLLLCAGVFSLWPQIDIAVSRLFYDPVRGFAGNHNVAALALYRGIPMASKAIIVGLFLALLVLAFLRSPAARRRRIQVGYLLVAMALGPGLFVDVGLKDYWGRARPAKVEAFGGASTFSPALVPSNQCDGNCSFVSGHASAGFYLVSLGFLGGAAARRRWVLVGLAAGAVFGLGRISQGGHFLTDIVFSFYATWLGAWIAWLLFVRLGWLSTEGVRTPPPPQ</sequence>
<keyword evidence="1" id="KW-0812">Transmembrane</keyword>
<keyword evidence="1" id="KW-0472">Membrane</keyword>
<dbReference type="SMART" id="SM00014">
    <property type="entry name" value="acidPPc"/>
    <property type="match status" value="1"/>
</dbReference>
<gene>
    <name evidence="3" type="ordered locus">azo2163</name>
</gene>
<dbReference type="KEGG" id="aoa:dqs_2296"/>